<evidence type="ECO:0000259" key="5">
    <source>
        <dbReference type="SMART" id="SM00062"/>
    </source>
</evidence>
<evidence type="ECO:0000313" key="6">
    <source>
        <dbReference type="EMBL" id="SCX59901.1"/>
    </source>
</evidence>
<dbReference type="RefSeq" id="WP_092807704.1">
    <property type="nucleotide sequence ID" value="NZ_FMUH01000008.1"/>
</dbReference>
<name>A0A1G4Z2G4_9ACTN</name>
<evidence type="ECO:0000256" key="4">
    <source>
        <dbReference type="SAM" id="SignalP"/>
    </source>
</evidence>
<dbReference type="Gene3D" id="3.40.190.10">
    <property type="entry name" value="Periplasmic binding protein-like II"/>
    <property type="match status" value="2"/>
</dbReference>
<keyword evidence="3 4" id="KW-0732">Signal</keyword>
<feature type="domain" description="Solute-binding protein family 3/N-terminal" evidence="5">
    <location>
        <begin position="63"/>
        <end position="287"/>
    </location>
</feature>
<dbReference type="OrthoDB" id="9807888at2"/>
<protein>
    <submittedName>
        <fullName evidence="6">Amino acid ABC transporter substrate-binding protein, PAAT family (TC 3.A.1.3.-)</fullName>
    </submittedName>
</protein>
<evidence type="ECO:0000313" key="7">
    <source>
        <dbReference type="Proteomes" id="UP000198981"/>
    </source>
</evidence>
<dbReference type="AlphaFoldDB" id="A0A1G4Z2G4"/>
<dbReference type="PANTHER" id="PTHR30085">
    <property type="entry name" value="AMINO ACID ABC TRANSPORTER PERMEASE"/>
    <property type="match status" value="1"/>
</dbReference>
<feature type="chain" id="PRO_5011579633" evidence="4">
    <location>
        <begin position="29"/>
        <end position="301"/>
    </location>
</feature>
<feature type="signal peptide" evidence="4">
    <location>
        <begin position="1"/>
        <end position="28"/>
    </location>
</feature>
<dbReference type="GO" id="GO:0030288">
    <property type="term" value="C:outer membrane-bounded periplasmic space"/>
    <property type="evidence" value="ECO:0007669"/>
    <property type="project" value="TreeGrafter"/>
</dbReference>
<dbReference type="PROSITE" id="PS51257">
    <property type="entry name" value="PROKAR_LIPOPROTEIN"/>
    <property type="match status" value="1"/>
</dbReference>
<dbReference type="SMART" id="SM00062">
    <property type="entry name" value="PBPb"/>
    <property type="match status" value="1"/>
</dbReference>
<dbReference type="InterPro" id="IPR001638">
    <property type="entry name" value="Solute-binding_3/MltF_N"/>
</dbReference>
<accession>A0A1G4Z2G4</accession>
<dbReference type="GO" id="GO:0005576">
    <property type="term" value="C:extracellular region"/>
    <property type="evidence" value="ECO:0007669"/>
    <property type="project" value="TreeGrafter"/>
</dbReference>
<dbReference type="SUPFAM" id="SSF53850">
    <property type="entry name" value="Periplasmic binding protein-like II"/>
    <property type="match status" value="1"/>
</dbReference>
<gene>
    <name evidence="6" type="ORF">SAMN03159343_4022</name>
</gene>
<keyword evidence="7" id="KW-1185">Reference proteome</keyword>
<dbReference type="Proteomes" id="UP000198981">
    <property type="component" value="Unassembled WGS sequence"/>
</dbReference>
<dbReference type="PANTHER" id="PTHR30085:SF6">
    <property type="entry name" value="ABC TRANSPORTER GLUTAMINE-BINDING PROTEIN GLNH"/>
    <property type="match status" value="1"/>
</dbReference>
<keyword evidence="2" id="KW-0813">Transport</keyword>
<dbReference type="Pfam" id="PF00497">
    <property type="entry name" value="SBP_bac_3"/>
    <property type="match status" value="1"/>
</dbReference>
<dbReference type="GO" id="GO:0006865">
    <property type="term" value="P:amino acid transport"/>
    <property type="evidence" value="ECO:0007669"/>
    <property type="project" value="TreeGrafter"/>
</dbReference>
<dbReference type="STRING" id="1960309.SAMN03159343_4022"/>
<sequence>MRLTSRPARYAAAFAAFGVVLTGCSSEAGNQASEQEADSSASVNTEASFEAGTTMAELNEAGTITIGTKYDQPGFGLLNPDGTPEGFDVEIAKIVAGELGIAPEDITWTETVSANREPFIQNGQVDLVVATYTINDTRKQSVDFAGPYYVAGQDIMVAAGNPEGIEGPDDLAGKTVCSVEGSTPAQNIRDNYPQANLVTYDVYSKCADDLTNGNVQAVTTDNVILTGLVAGNPDGFELVGNPFTEEPYGIGLALGDTEFRDFVNDVLEDSFEDGRWAEAWDRTAGAITGEDAPEPPTVDRY</sequence>
<evidence type="ECO:0000256" key="2">
    <source>
        <dbReference type="ARBA" id="ARBA00022448"/>
    </source>
</evidence>
<organism evidence="6 7">
    <name type="scientific">Klenkia marina</name>
    <dbReference type="NCBI Taxonomy" id="1960309"/>
    <lineage>
        <taxon>Bacteria</taxon>
        <taxon>Bacillati</taxon>
        <taxon>Actinomycetota</taxon>
        <taxon>Actinomycetes</taxon>
        <taxon>Geodermatophilales</taxon>
        <taxon>Geodermatophilaceae</taxon>
        <taxon>Klenkia</taxon>
    </lineage>
</organism>
<dbReference type="EMBL" id="FMUH01000008">
    <property type="protein sequence ID" value="SCX59901.1"/>
    <property type="molecule type" value="Genomic_DNA"/>
</dbReference>
<dbReference type="CDD" id="cd13690">
    <property type="entry name" value="PBP2_GluB"/>
    <property type="match status" value="1"/>
</dbReference>
<dbReference type="InterPro" id="IPR051455">
    <property type="entry name" value="Bact_solute-bind_prot3"/>
</dbReference>
<evidence type="ECO:0000256" key="3">
    <source>
        <dbReference type="ARBA" id="ARBA00022729"/>
    </source>
</evidence>
<reference evidence="7" key="1">
    <citation type="submission" date="2016-10" db="EMBL/GenBank/DDBJ databases">
        <authorList>
            <person name="Varghese N."/>
            <person name="Submissions S."/>
        </authorList>
    </citation>
    <scope>NUCLEOTIDE SEQUENCE [LARGE SCALE GENOMIC DNA]</scope>
    <source>
        <strain evidence="7">DSM 45722</strain>
    </source>
</reference>
<comment type="similarity">
    <text evidence="1">Belongs to the bacterial solute-binding protein 3 family.</text>
</comment>
<evidence type="ECO:0000256" key="1">
    <source>
        <dbReference type="ARBA" id="ARBA00010333"/>
    </source>
</evidence>
<proteinExistence type="inferred from homology"/>